<organism evidence="2 3">
    <name type="scientific">Stomoxys calcitrans</name>
    <name type="common">Stable fly</name>
    <name type="synonym">Conops calcitrans</name>
    <dbReference type="NCBI Taxonomy" id="35570"/>
    <lineage>
        <taxon>Eukaryota</taxon>
        <taxon>Metazoa</taxon>
        <taxon>Ecdysozoa</taxon>
        <taxon>Arthropoda</taxon>
        <taxon>Hexapoda</taxon>
        <taxon>Insecta</taxon>
        <taxon>Pterygota</taxon>
        <taxon>Neoptera</taxon>
        <taxon>Endopterygota</taxon>
        <taxon>Diptera</taxon>
        <taxon>Brachycera</taxon>
        <taxon>Muscomorpha</taxon>
        <taxon>Muscoidea</taxon>
        <taxon>Muscidae</taxon>
        <taxon>Stomoxys</taxon>
    </lineage>
</organism>
<feature type="compositionally biased region" description="Basic and acidic residues" evidence="1">
    <location>
        <begin position="474"/>
        <end position="483"/>
    </location>
</feature>
<feature type="region of interest" description="Disordered" evidence="1">
    <location>
        <begin position="443"/>
        <end position="483"/>
    </location>
</feature>
<name>A0A1I8NS46_STOCA</name>
<evidence type="ECO:0000256" key="1">
    <source>
        <dbReference type="SAM" id="MobiDB-lite"/>
    </source>
</evidence>
<dbReference type="AlphaFoldDB" id="A0A1I8NS46"/>
<dbReference type="EnsemblMetazoa" id="SCAU001556-RA">
    <property type="protein sequence ID" value="SCAU001556-PA"/>
    <property type="gene ID" value="SCAU001556"/>
</dbReference>
<evidence type="ECO:0000313" key="3">
    <source>
        <dbReference type="Proteomes" id="UP000095300"/>
    </source>
</evidence>
<dbReference type="VEuPathDB" id="VectorBase:SCAU001556"/>
<feature type="region of interest" description="Disordered" evidence="1">
    <location>
        <begin position="193"/>
        <end position="222"/>
    </location>
</feature>
<accession>A0A1I8NS46</accession>
<sequence length="483" mass="54521">MWKQMDSAVDGIVGRMVSGARVMKGMIGDFTPHNAKQGPGANALDYLPTETTRVKYIIRNPHTKETKVITMRPSKKVVKLMAMTPKSPINEKPKTTYVLDAGKLRQLERDQELIAEGKMPAKHEERPFSSMQMDSSPRGKAQGLLHTEDDIVRGTGGLGGSDFNESWKPVFKQPTTHNARPAMSPLHTSIVGELLPQPQKQVYRPSYESEEEEQDEQDSRKPHMYEVNEYTAEESVIQPLTHEYHSYKNAPVSAFTLKGASHRRPHETQNEITHEQTEHIPEYRAQRGFVPSRNSYRTNFDNSTVASDTTITTTTTTTTEEPNYPASFLKRYREKQQTRSRPKDLMLDDTWLPSNVSYSNINPKSTVYHQTLPSPRIKSQKWPSETEETLNTESSHEVVVVTESLLSPLHAYESHTSTPLVSSVRNTSPHSRKNVRLKTHQATTTVVATSSGAGGSSNDYPRHRNSRHRGSIRFGDKLETEEG</sequence>
<proteinExistence type="predicted"/>
<dbReference type="Proteomes" id="UP000095300">
    <property type="component" value="Unassembled WGS sequence"/>
</dbReference>
<protein>
    <submittedName>
        <fullName evidence="2">Uncharacterized protein</fullName>
    </submittedName>
</protein>
<keyword evidence="3" id="KW-1185">Reference proteome</keyword>
<reference evidence="2" key="1">
    <citation type="submission" date="2020-05" db="UniProtKB">
        <authorList>
            <consortium name="EnsemblMetazoa"/>
        </authorList>
    </citation>
    <scope>IDENTIFICATION</scope>
    <source>
        <strain evidence="2">USDA</strain>
    </source>
</reference>
<evidence type="ECO:0000313" key="2">
    <source>
        <dbReference type="EnsemblMetazoa" id="SCAU001556-PA"/>
    </source>
</evidence>
<gene>
    <name evidence="2" type="primary">106092648</name>
</gene>